<dbReference type="Proteomes" id="UP000233556">
    <property type="component" value="Unassembled WGS sequence"/>
</dbReference>
<proteinExistence type="predicted"/>
<name>A0A2I0TZ07_LIMLA</name>
<keyword evidence="3" id="KW-1185">Reference proteome</keyword>
<reference evidence="3" key="2">
    <citation type="submission" date="2017-12" db="EMBL/GenBank/DDBJ databases">
        <title>Genome sequence of the Bar-tailed Godwit (Limosa lapponica baueri).</title>
        <authorList>
            <person name="Lima N.C.B."/>
            <person name="Parody-Merino A.M."/>
            <person name="Battley P.F."/>
            <person name="Fidler A.E."/>
            <person name="Prosdocimi F."/>
        </authorList>
    </citation>
    <scope>NUCLEOTIDE SEQUENCE [LARGE SCALE GENOMIC DNA]</scope>
</reference>
<reference evidence="3" key="1">
    <citation type="submission" date="2017-11" db="EMBL/GenBank/DDBJ databases">
        <authorList>
            <person name="Lima N.C."/>
            <person name="Parody-Merino A.M."/>
            <person name="Battley P.F."/>
            <person name="Fidler A.E."/>
            <person name="Prosdocimi F."/>
        </authorList>
    </citation>
    <scope>NUCLEOTIDE SEQUENCE [LARGE SCALE GENOMIC DNA]</scope>
</reference>
<sequence>MGLLYLVPAYSLCVLFSLCSPMRRSSGSCWGSPLSRDGTNLFHMPPSLGRGLPLYQLWYVCLYEVPFHLLPILQSSDGCCVLGGASSHEPPHLQHEEP</sequence>
<evidence type="ECO:0008006" key="4">
    <source>
        <dbReference type="Google" id="ProtNLM"/>
    </source>
</evidence>
<feature type="signal peptide" evidence="1">
    <location>
        <begin position="1"/>
        <end position="27"/>
    </location>
</feature>
<organism evidence="2 3">
    <name type="scientific">Limosa lapponica baueri</name>
    <dbReference type="NCBI Taxonomy" id="1758121"/>
    <lineage>
        <taxon>Eukaryota</taxon>
        <taxon>Metazoa</taxon>
        <taxon>Chordata</taxon>
        <taxon>Craniata</taxon>
        <taxon>Vertebrata</taxon>
        <taxon>Euteleostomi</taxon>
        <taxon>Archelosauria</taxon>
        <taxon>Archosauria</taxon>
        <taxon>Dinosauria</taxon>
        <taxon>Saurischia</taxon>
        <taxon>Theropoda</taxon>
        <taxon>Coelurosauria</taxon>
        <taxon>Aves</taxon>
        <taxon>Neognathae</taxon>
        <taxon>Neoaves</taxon>
        <taxon>Charadriiformes</taxon>
        <taxon>Scolopacidae</taxon>
        <taxon>Limosa</taxon>
    </lineage>
</organism>
<evidence type="ECO:0000313" key="2">
    <source>
        <dbReference type="EMBL" id="PKU38933.1"/>
    </source>
</evidence>
<protein>
    <recommendedName>
        <fullName evidence="4">Secreted protein</fullName>
    </recommendedName>
</protein>
<feature type="chain" id="PRO_5014130781" description="Secreted protein" evidence="1">
    <location>
        <begin position="28"/>
        <end position="98"/>
    </location>
</feature>
<dbReference type="EMBL" id="KZ506615">
    <property type="protein sequence ID" value="PKU38933.1"/>
    <property type="molecule type" value="Genomic_DNA"/>
</dbReference>
<evidence type="ECO:0000256" key="1">
    <source>
        <dbReference type="SAM" id="SignalP"/>
    </source>
</evidence>
<keyword evidence="1" id="KW-0732">Signal</keyword>
<dbReference type="AlphaFoldDB" id="A0A2I0TZ07"/>
<evidence type="ECO:0000313" key="3">
    <source>
        <dbReference type="Proteomes" id="UP000233556"/>
    </source>
</evidence>
<accession>A0A2I0TZ07</accession>
<gene>
    <name evidence="2" type="ORF">llap_10758</name>
</gene>